<feature type="domain" description="Response regulatory" evidence="2">
    <location>
        <begin position="29"/>
        <end position="75"/>
    </location>
</feature>
<dbReference type="Gene3D" id="3.40.50.2300">
    <property type="match status" value="1"/>
</dbReference>
<dbReference type="SUPFAM" id="SSF52172">
    <property type="entry name" value="CheY-like"/>
    <property type="match status" value="1"/>
</dbReference>
<organism evidence="3 4">
    <name type="scientific">Paenibacillus aceti</name>
    <dbReference type="NCBI Taxonomy" id="1820010"/>
    <lineage>
        <taxon>Bacteria</taxon>
        <taxon>Bacillati</taxon>
        <taxon>Bacillota</taxon>
        <taxon>Bacilli</taxon>
        <taxon>Bacillales</taxon>
        <taxon>Paenibacillaceae</taxon>
        <taxon>Paenibacillus</taxon>
    </lineage>
</organism>
<proteinExistence type="predicted"/>
<dbReference type="EMBL" id="BMIW01000096">
    <property type="protein sequence ID" value="GGG20842.1"/>
    <property type="molecule type" value="Genomic_DNA"/>
</dbReference>
<gene>
    <name evidence="3" type="ORF">GCM10010913_48850</name>
</gene>
<protein>
    <recommendedName>
        <fullName evidence="2">Response regulatory domain-containing protein</fullName>
    </recommendedName>
</protein>
<evidence type="ECO:0000313" key="4">
    <source>
        <dbReference type="Proteomes" id="UP000608420"/>
    </source>
</evidence>
<comment type="caution">
    <text evidence="3">The sequence shown here is derived from an EMBL/GenBank/DDBJ whole genome shotgun (WGS) entry which is preliminary data.</text>
</comment>
<accession>A0ABQ1W8U4</accession>
<name>A0ABQ1W8U4_9BACL</name>
<dbReference type="InterPro" id="IPR001789">
    <property type="entry name" value="Sig_transdc_resp-reg_receiver"/>
</dbReference>
<evidence type="ECO:0000256" key="1">
    <source>
        <dbReference type="PROSITE-ProRule" id="PRU00169"/>
    </source>
</evidence>
<keyword evidence="4" id="KW-1185">Reference proteome</keyword>
<dbReference type="Proteomes" id="UP000608420">
    <property type="component" value="Unassembled WGS sequence"/>
</dbReference>
<dbReference type="PROSITE" id="PS50110">
    <property type="entry name" value="RESPONSE_REGULATORY"/>
    <property type="match status" value="1"/>
</dbReference>
<evidence type="ECO:0000259" key="2">
    <source>
        <dbReference type="PROSITE" id="PS50110"/>
    </source>
</evidence>
<reference evidence="4" key="1">
    <citation type="journal article" date="2019" name="Int. J. Syst. Evol. Microbiol.">
        <title>The Global Catalogue of Microorganisms (GCM) 10K type strain sequencing project: providing services to taxonomists for standard genome sequencing and annotation.</title>
        <authorList>
            <consortium name="The Broad Institute Genomics Platform"/>
            <consortium name="The Broad Institute Genome Sequencing Center for Infectious Disease"/>
            <person name="Wu L."/>
            <person name="Ma J."/>
        </authorList>
    </citation>
    <scope>NUCLEOTIDE SEQUENCE [LARGE SCALE GENOMIC DNA]</scope>
    <source>
        <strain evidence="4">CGMCC 1.15420</strain>
    </source>
</reference>
<sequence>MAPLFLERCCFYTIIRTQLERNGLIMLKTILVVDDDEDIVKLITKSLRYEQFEILPAYSGKEALTALEENHIEGY</sequence>
<dbReference type="InterPro" id="IPR011006">
    <property type="entry name" value="CheY-like_superfamily"/>
</dbReference>
<comment type="caution">
    <text evidence="1">Lacks conserved residue(s) required for the propagation of feature annotation.</text>
</comment>
<evidence type="ECO:0000313" key="3">
    <source>
        <dbReference type="EMBL" id="GGG20842.1"/>
    </source>
</evidence>